<evidence type="ECO:0000313" key="4">
    <source>
        <dbReference type="Proteomes" id="UP001152797"/>
    </source>
</evidence>
<comment type="caution">
    <text evidence="2">The sequence shown here is derived from an EMBL/GenBank/DDBJ whole genome shotgun (WGS) entry which is preliminary data.</text>
</comment>
<dbReference type="EMBL" id="CAMXCT020000813">
    <property type="protein sequence ID" value="CAL1136930.1"/>
    <property type="molecule type" value="Genomic_DNA"/>
</dbReference>
<feature type="signal peptide" evidence="1">
    <location>
        <begin position="1"/>
        <end position="19"/>
    </location>
</feature>
<dbReference type="AlphaFoldDB" id="A0A9P1FQZ4"/>
<dbReference type="Proteomes" id="UP001152797">
    <property type="component" value="Unassembled WGS sequence"/>
</dbReference>
<keyword evidence="1" id="KW-0732">Signal</keyword>
<reference evidence="2" key="1">
    <citation type="submission" date="2022-10" db="EMBL/GenBank/DDBJ databases">
        <authorList>
            <person name="Chen Y."/>
            <person name="Dougan E. K."/>
            <person name="Chan C."/>
            <person name="Rhodes N."/>
            <person name="Thang M."/>
        </authorList>
    </citation>
    <scope>NUCLEOTIDE SEQUENCE</scope>
</reference>
<evidence type="ECO:0000313" key="2">
    <source>
        <dbReference type="EMBL" id="CAI3983555.1"/>
    </source>
</evidence>
<protein>
    <submittedName>
        <fullName evidence="2">Uncharacterized protein</fullName>
    </submittedName>
</protein>
<organism evidence="2">
    <name type="scientific">Cladocopium goreaui</name>
    <dbReference type="NCBI Taxonomy" id="2562237"/>
    <lineage>
        <taxon>Eukaryota</taxon>
        <taxon>Sar</taxon>
        <taxon>Alveolata</taxon>
        <taxon>Dinophyceae</taxon>
        <taxon>Suessiales</taxon>
        <taxon>Symbiodiniaceae</taxon>
        <taxon>Cladocopium</taxon>
    </lineage>
</organism>
<dbReference type="EMBL" id="CAMXCT010000813">
    <property type="protein sequence ID" value="CAI3983555.1"/>
    <property type="molecule type" value="Genomic_DNA"/>
</dbReference>
<reference evidence="3" key="2">
    <citation type="submission" date="2024-04" db="EMBL/GenBank/DDBJ databases">
        <authorList>
            <person name="Chen Y."/>
            <person name="Shah S."/>
            <person name="Dougan E. K."/>
            <person name="Thang M."/>
            <person name="Chan C."/>
        </authorList>
    </citation>
    <scope>NUCLEOTIDE SEQUENCE [LARGE SCALE GENOMIC DNA]</scope>
</reference>
<evidence type="ECO:0000256" key="1">
    <source>
        <dbReference type="SAM" id="SignalP"/>
    </source>
</evidence>
<feature type="chain" id="PRO_5043272127" evidence="1">
    <location>
        <begin position="20"/>
        <end position="273"/>
    </location>
</feature>
<evidence type="ECO:0000313" key="3">
    <source>
        <dbReference type="EMBL" id="CAL1136930.1"/>
    </source>
</evidence>
<gene>
    <name evidence="2" type="ORF">C1SCF055_LOCUS11160</name>
</gene>
<proteinExistence type="predicted"/>
<keyword evidence="4" id="KW-1185">Reference proteome</keyword>
<dbReference type="EMBL" id="CAMXCT030000813">
    <property type="protein sequence ID" value="CAL4770867.1"/>
    <property type="molecule type" value="Genomic_DNA"/>
</dbReference>
<sequence>MTPWHLAWLLPWFSHHVMAQYSRGEYGTDSCSGTSRVPKERCEDATLALNLFWIGEMQSTSTIAGCQVDTLNGYFNTQDSSQVNDVFAPLCEVTTTTTSSGTKTSTASSVTRTDSSTTLTITTRTTLSTTSLTQTVPVPPLVFPQDPLGQWQLWPNGTLERSHLTPRRHLFAPGDVDDCPVPLTFLTQQRWTFAMYLYGGAMNISDSWKDPTIAHLSLPYLWVGKTCFALSNASGVTTADDVGVDGTGTVDVSASASTAALGGVFLILARVLL</sequence>
<accession>A0A9P1FQZ4</accession>
<name>A0A9P1FQZ4_9DINO</name>